<feature type="chain" id="PRO_5003774511" description="Leucine-rich repeat-containing N-terminal plant-type domain-containing protein" evidence="1">
    <location>
        <begin position="28"/>
        <end position="152"/>
    </location>
</feature>
<dbReference type="AlphaFoldDB" id="J3M1F6"/>
<dbReference type="PANTHER" id="PTHR48006:SF41">
    <property type="entry name" value="OS04G0616500 PROTEIN"/>
    <property type="match status" value="1"/>
</dbReference>
<feature type="signal peptide" evidence="1">
    <location>
        <begin position="1"/>
        <end position="27"/>
    </location>
</feature>
<sequence>MKSSGLRRMIQFHFALILLLLAAAAAAQVQKAPTTDPTEEAALNAVLDRLPEAAPRPRWNTTSDLCSGAAADNRIDLYGDPSSKLAIECDCSDQNNTVCHITRLKISDVNMAGNIPEELRNLTRLTHLNLSKNLLTGSIPLFIGELTSMQYM</sequence>
<dbReference type="Proteomes" id="UP000006038">
    <property type="component" value="Chromosome 4"/>
</dbReference>
<dbReference type="Gene3D" id="3.80.10.10">
    <property type="entry name" value="Ribonuclease Inhibitor"/>
    <property type="match status" value="1"/>
</dbReference>
<dbReference type="InterPro" id="IPR032675">
    <property type="entry name" value="LRR_dom_sf"/>
</dbReference>
<name>J3M1F6_ORYBR</name>
<organism evidence="2">
    <name type="scientific">Oryza brachyantha</name>
    <name type="common">malo sina</name>
    <dbReference type="NCBI Taxonomy" id="4533"/>
    <lineage>
        <taxon>Eukaryota</taxon>
        <taxon>Viridiplantae</taxon>
        <taxon>Streptophyta</taxon>
        <taxon>Embryophyta</taxon>
        <taxon>Tracheophyta</taxon>
        <taxon>Spermatophyta</taxon>
        <taxon>Magnoliopsida</taxon>
        <taxon>Liliopsida</taxon>
        <taxon>Poales</taxon>
        <taxon>Poaceae</taxon>
        <taxon>BOP clade</taxon>
        <taxon>Oryzoideae</taxon>
        <taxon>Oryzeae</taxon>
        <taxon>Oryzinae</taxon>
        <taxon>Oryza</taxon>
    </lineage>
</organism>
<dbReference type="InterPro" id="IPR001611">
    <property type="entry name" value="Leu-rich_rpt"/>
</dbReference>
<dbReference type="eggNOG" id="ENOG502QUW9">
    <property type="taxonomic scope" value="Eukaryota"/>
</dbReference>
<evidence type="ECO:0000313" key="2">
    <source>
        <dbReference type="EnsemblPlants" id="OB04G32310.1"/>
    </source>
</evidence>
<dbReference type="SUPFAM" id="SSF52058">
    <property type="entry name" value="L domain-like"/>
    <property type="match status" value="1"/>
</dbReference>
<dbReference type="Pfam" id="PF00560">
    <property type="entry name" value="LRR_1"/>
    <property type="match status" value="1"/>
</dbReference>
<evidence type="ECO:0000256" key="1">
    <source>
        <dbReference type="SAM" id="SignalP"/>
    </source>
</evidence>
<protein>
    <recommendedName>
        <fullName evidence="4">Leucine-rich repeat-containing N-terminal plant-type domain-containing protein</fullName>
    </recommendedName>
</protein>
<dbReference type="GO" id="GO:0005886">
    <property type="term" value="C:plasma membrane"/>
    <property type="evidence" value="ECO:0007669"/>
    <property type="project" value="TreeGrafter"/>
</dbReference>
<dbReference type="Gramene" id="OB04G32310.1">
    <property type="protein sequence ID" value="OB04G32310.1"/>
    <property type="gene ID" value="OB04G32310"/>
</dbReference>
<dbReference type="HOGENOM" id="CLU_082858_0_1_1"/>
<evidence type="ECO:0008006" key="4">
    <source>
        <dbReference type="Google" id="ProtNLM"/>
    </source>
</evidence>
<dbReference type="OMA" id="VNMAGNI"/>
<dbReference type="PANTHER" id="PTHR48006">
    <property type="entry name" value="LEUCINE-RICH REPEAT-CONTAINING PROTEIN DDB_G0281931-RELATED"/>
    <property type="match status" value="1"/>
</dbReference>
<reference evidence="2" key="1">
    <citation type="journal article" date="2013" name="Nat. Commun.">
        <title>Whole-genome sequencing of Oryza brachyantha reveals mechanisms underlying Oryza genome evolution.</title>
        <authorList>
            <person name="Chen J."/>
            <person name="Huang Q."/>
            <person name="Gao D."/>
            <person name="Wang J."/>
            <person name="Lang Y."/>
            <person name="Liu T."/>
            <person name="Li B."/>
            <person name="Bai Z."/>
            <person name="Luis Goicoechea J."/>
            <person name="Liang C."/>
            <person name="Chen C."/>
            <person name="Zhang W."/>
            <person name="Sun S."/>
            <person name="Liao Y."/>
            <person name="Zhang X."/>
            <person name="Yang L."/>
            <person name="Song C."/>
            <person name="Wang M."/>
            <person name="Shi J."/>
            <person name="Liu G."/>
            <person name="Liu J."/>
            <person name="Zhou H."/>
            <person name="Zhou W."/>
            <person name="Yu Q."/>
            <person name="An N."/>
            <person name="Chen Y."/>
            <person name="Cai Q."/>
            <person name="Wang B."/>
            <person name="Liu B."/>
            <person name="Min J."/>
            <person name="Huang Y."/>
            <person name="Wu H."/>
            <person name="Li Z."/>
            <person name="Zhang Y."/>
            <person name="Yin Y."/>
            <person name="Song W."/>
            <person name="Jiang J."/>
            <person name="Jackson S.A."/>
            <person name="Wing R.A."/>
            <person name="Wang J."/>
            <person name="Chen M."/>
        </authorList>
    </citation>
    <scope>NUCLEOTIDE SEQUENCE [LARGE SCALE GENOMIC DNA]</scope>
    <source>
        <strain evidence="2">cv. IRGC 101232</strain>
    </source>
</reference>
<evidence type="ECO:0000313" key="3">
    <source>
        <dbReference type="Proteomes" id="UP000006038"/>
    </source>
</evidence>
<keyword evidence="1" id="KW-0732">Signal</keyword>
<keyword evidence="3" id="KW-1185">Reference proteome</keyword>
<dbReference type="InterPro" id="IPR051824">
    <property type="entry name" value="LRR_Rcpt-Like_S/T_Kinase"/>
</dbReference>
<reference evidence="2" key="2">
    <citation type="submission" date="2013-04" db="UniProtKB">
        <authorList>
            <consortium name="EnsemblPlants"/>
        </authorList>
    </citation>
    <scope>IDENTIFICATION</scope>
</reference>
<proteinExistence type="predicted"/>
<dbReference type="EnsemblPlants" id="OB04G32310.1">
    <property type="protein sequence ID" value="OB04G32310.1"/>
    <property type="gene ID" value="OB04G32310"/>
</dbReference>
<accession>J3M1F6</accession>